<keyword evidence="4 8" id="KW-0812">Transmembrane</keyword>
<evidence type="ECO:0000256" key="8">
    <source>
        <dbReference type="SAM" id="Phobius"/>
    </source>
</evidence>
<dbReference type="GO" id="GO:0005886">
    <property type="term" value="C:plasma membrane"/>
    <property type="evidence" value="ECO:0007669"/>
    <property type="project" value="UniProtKB-SubCell"/>
</dbReference>
<evidence type="ECO:0000256" key="5">
    <source>
        <dbReference type="ARBA" id="ARBA00022989"/>
    </source>
</evidence>
<comment type="subcellular location">
    <subcellularLocation>
        <location evidence="1">Cell membrane</location>
        <topology evidence="1">Multi-pass membrane protein</topology>
    </subcellularLocation>
</comment>
<name>A0A4S3KPD8_9GAMM</name>
<feature type="binding site" evidence="7">
    <location>
        <position position="72"/>
    </location>
    <ligand>
        <name>Zn(2+)</name>
        <dbReference type="ChEBI" id="CHEBI:29105"/>
    </ligand>
</feature>
<proteinExistence type="inferred from homology"/>
<dbReference type="NCBIfam" id="TIGR01065">
    <property type="entry name" value="hlyIII"/>
    <property type="match status" value="1"/>
</dbReference>
<feature type="transmembrane region" description="Helical" evidence="8">
    <location>
        <begin position="167"/>
        <end position="187"/>
    </location>
</feature>
<dbReference type="GO" id="GO:0140911">
    <property type="term" value="F:pore-forming activity"/>
    <property type="evidence" value="ECO:0007669"/>
    <property type="project" value="InterPro"/>
</dbReference>
<accession>A0A4S3KPD8</accession>
<dbReference type="InterPro" id="IPR004254">
    <property type="entry name" value="AdipoR/HlyIII-related"/>
</dbReference>
<keyword evidence="7" id="KW-0862">Zinc</keyword>
<dbReference type="AlphaFoldDB" id="A0A4S3KPD8"/>
<keyword evidence="5 8" id="KW-1133">Transmembrane helix</keyword>
<gene>
    <name evidence="9" type="ORF">B1806_06915</name>
</gene>
<comment type="caution">
    <text evidence="9">The sequence shown here is derived from an EMBL/GenBank/DDBJ whole genome shotgun (WGS) entry which is preliminary data.</text>
</comment>
<feature type="transmembrane region" description="Helical" evidence="8">
    <location>
        <begin position="51"/>
        <end position="74"/>
    </location>
</feature>
<feature type="transmembrane region" description="Helical" evidence="8">
    <location>
        <begin position="113"/>
        <end position="132"/>
    </location>
</feature>
<dbReference type="OrthoDB" id="9813689at2"/>
<feature type="transmembrane region" description="Helical" evidence="8">
    <location>
        <begin position="86"/>
        <end position="107"/>
    </location>
</feature>
<dbReference type="PANTHER" id="PTHR20855">
    <property type="entry name" value="ADIPOR/PROGESTIN RECEPTOR-RELATED"/>
    <property type="match status" value="1"/>
</dbReference>
<evidence type="ECO:0000256" key="2">
    <source>
        <dbReference type="ARBA" id="ARBA00008488"/>
    </source>
</evidence>
<keyword evidence="6 8" id="KW-0472">Membrane</keyword>
<organism evidence="9 10">
    <name type="scientific">Metallibacterium scheffleri</name>
    <dbReference type="NCBI Taxonomy" id="993689"/>
    <lineage>
        <taxon>Bacteria</taxon>
        <taxon>Pseudomonadati</taxon>
        <taxon>Pseudomonadota</taxon>
        <taxon>Gammaproteobacteria</taxon>
        <taxon>Lysobacterales</taxon>
        <taxon>Rhodanobacteraceae</taxon>
        <taxon>Metallibacterium</taxon>
    </lineage>
</organism>
<feature type="transmembrane region" description="Helical" evidence="8">
    <location>
        <begin position="139"/>
        <end position="161"/>
    </location>
</feature>
<dbReference type="GO" id="GO:0046872">
    <property type="term" value="F:metal ion binding"/>
    <property type="evidence" value="ECO:0007669"/>
    <property type="project" value="UniProtKB-KW"/>
</dbReference>
<dbReference type="Pfam" id="PF03006">
    <property type="entry name" value="HlyIII"/>
    <property type="match status" value="1"/>
</dbReference>
<evidence type="ECO:0000256" key="7">
    <source>
        <dbReference type="PIRSR" id="PIRSR604254-1"/>
    </source>
</evidence>
<dbReference type="RefSeq" id="WP_081126990.1">
    <property type="nucleotide sequence ID" value="NZ_DAHXOC010000017.1"/>
</dbReference>
<evidence type="ECO:0000313" key="10">
    <source>
        <dbReference type="Proteomes" id="UP000307749"/>
    </source>
</evidence>
<evidence type="ECO:0000256" key="6">
    <source>
        <dbReference type="ARBA" id="ARBA00023136"/>
    </source>
</evidence>
<evidence type="ECO:0000256" key="1">
    <source>
        <dbReference type="ARBA" id="ARBA00004651"/>
    </source>
</evidence>
<dbReference type="EMBL" id="MWQO01000022">
    <property type="protein sequence ID" value="THD10746.1"/>
    <property type="molecule type" value="Genomic_DNA"/>
</dbReference>
<evidence type="ECO:0000256" key="4">
    <source>
        <dbReference type="ARBA" id="ARBA00022692"/>
    </source>
</evidence>
<dbReference type="PANTHER" id="PTHR20855:SF3">
    <property type="entry name" value="LD03007P"/>
    <property type="match status" value="1"/>
</dbReference>
<sequence>MNSHNQPRPSVLNLHDERVSMLIHALGIALSGAGLVLLIVAAAALDQVRALLAVVVFGSALVLMYSASTLYHAVRGADAKRRLRRLDHVAIYLLIAGTYTPFTLLALRGAWGWSLFAAIWVLAGLGSVLEFSGWGQRRWLAALVYVGMGWIGVFAFAPLHAVLASGGFALLLAGGVAYTLGVPFYLWRRLPFHHSIWHVFVLAGSVLQFLAVLLYLLPLAR</sequence>
<comment type="similarity">
    <text evidence="2">Belongs to the UPF0073 (Hly-III) family.</text>
</comment>
<dbReference type="InterPro" id="IPR005744">
    <property type="entry name" value="Hy-lIII"/>
</dbReference>
<keyword evidence="7" id="KW-0479">Metal-binding</keyword>
<feature type="transmembrane region" description="Helical" evidence="8">
    <location>
        <begin position="21"/>
        <end position="45"/>
    </location>
</feature>
<feature type="binding site" evidence="7">
    <location>
        <position position="198"/>
    </location>
    <ligand>
        <name>Zn(2+)</name>
        <dbReference type="ChEBI" id="CHEBI:29105"/>
    </ligand>
</feature>
<evidence type="ECO:0000313" key="9">
    <source>
        <dbReference type="EMBL" id="THD10746.1"/>
    </source>
</evidence>
<evidence type="ECO:0000256" key="3">
    <source>
        <dbReference type="ARBA" id="ARBA00022475"/>
    </source>
</evidence>
<feature type="transmembrane region" description="Helical" evidence="8">
    <location>
        <begin position="199"/>
        <end position="217"/>
    </location>
</feature>
<keyword evidence="10" id="KW-1185">Reference proteome</keyword>
<dbReference type="Proteomes" id="UP000307749">
    <property type="component" value="Unassembled WGS sequence"/>
</dbReference>
<reference evidence="9 10" key="1">
    <citation type="submission" date="2017-02" db="EMBL/GenBank/DDBJ databases">
        <title>Whole genome sequencing of Metallibacterium scheffleri DSM 24874 (T).</title>
        <authorList>
            <person name="Kumar S."/>
            <person name="Patil P."/>
            <person name="Patil P.B."/>
        </authorList>
    </citation>
    <scope>NUCLEOTIDE SEQUENCE [LARGE SCALE GENOMIC DNA]</scope>
    <source>
        <strain evidence="9 10">DSM 24874</strain>
    </source>
</reference>
<feature type="binding site" evidence="7">
    <location>
        <position position="194"/>
    </location>
    <ligand>
        <name>Zn(2+)</name>
        <dbReference type="ChEBI" id="CHEBI:29105"/>
    </ligand>
</feature>
<protein>
    <submittedName>
        <fullName evidence="9">Hemolysin III</fullName>
    </submittedName>
</protein>
<dbReference type="STRING" id="993689.GCA_002077135_01615"/>
<keyword evidence="3" id="KW-1003">Cell membrane</keyword>